<dbReference type="KEGG" id="bmeg:BG04_4965"/>
<gene>
    <name evidence="1" type="ORF">BG04_4965</name>
</gene>
<dbReference type="AlphaFoldDB" id="A0A0B6ALN0"/>
<dbReference type="Proteomes" id="UP000031829">
    <property type="component" value="Chromosome"/>
</dbReference>
<organism evidence="1 2">
    <name type="scientific">Priestia megaterium (strain ATCC 14581 / DSM 32 / CCUG 1817 / JCM 2506 / NBRC 15308 / NCIMB 9376 / NCTC 10342 / NRRL B-14308 / VKM B-512 / Ford 19)</name>
    <name type="common">Bacillus megaterium</name>
    <dbReference type="NCBI Taxonomy" id="1348623"/>
    <lineage>
        <taxon>Bacteria</taxon>
        <taxon>Bacillati</taxon>
        <taxon>Bacillota</taxon>
        <taxon>Bacilli</taxon>
        <taxon>Bacillales</taxon>
        <taxon>Bacillaceae</taxon>
        <taxon>Priestia</taxon>
    </lineage>
</organism>
<dbReference type="EMBL" id="CP009920">
    <property type="protein sequence ID" value="AJI20744.1"/>
    <property type="molecule type" value="Genomic_DNA"/>
</dbReference>
<evidence type="ECO:0000313" key="1">
    <source>
        <dbReference type="EMBL" id="AJI20744.1"/>
    </source>
</evidence>
<sequence>MKDWVQRKLNDVISDDVQAKMKEKMAESGVTVPISASMLMRIFQKQMTKQDQIQQFSISFQDSYIHVNGIIKKFLVRIPFSIVLEPLEAKERTLLFKIHEMKPLNQNWINYRIFHKPPVTTYEEKQIHINLNEIDKVKVIPVGKIKQFSIQDEKLRVKIGL</sequence>
<accession>A0A0B6ALN0</accession>
<dbReference type="GeneID" id="93642937"/>
<reference evidence="1 2" key="1">
    <citation type="journal article" date="2015" name="Genome Announc.">
        <title>Complete genome sequences for 35 biothreat assay-relevant bacillus species.</title>
        <authorList>
            <person name="Johnson S.L."/>
            <person name="Daligault H.E."/>
            <person name="Davenport K.W."/>
            <person name="Jaissle J."/>
            <person name="Frey K.G."/>
            <person name="Ladner J.T."/>
            <person name="Broomall S.M."/>
            <person name="Bishop-Lilly K.A."/>
            <person name="Bruce D.C."/>
            <person name="Gibbons H.S."/>
            <person name="Coyne S.R."/>
            <person name="Lo C.C."/>
            <person name="Meincke L."/>
            <person name="Munk A.C."/>
            <person name="Koroleva G.I."/>
            <person name="Rosenzweig C.N."/>
            <person name="Palacios G.F."/>
            <person name="Redden C.L."/>
            <person name="Minogue T.D."/>
            <person name="Chain P.S."/>
        </authorList>
    </citation>
    <scope>NUCLEOTIDE SEQUENCE [LARGE SCALE GENOMIC DNA]</scope>
    <source>
        <strain evidence="2">ATCC 14581 / DSM 32 / JCM 2506 / NBRC 15308 / NCIMB 9376 / NCTC 10342 / NRRL B-14308 / VKM B-512</strain>
    </source>
</reference>
<evidence type="ECO:0000313" key="2">
    <source>
        <dbReference type="Proteomes" id="UP000031829"/>
    </source>
</evidence>
<dbReference type="RefSeq" id="WP_013057211.1">
    <property type="nucleotide sequence ID" value="NZ_BCVB01000015.1"/>
</dbReference>
<dbReference type="HOGENOM" id="CLU_1640404_0_0_9"/>
<protein>
    <submittedName>
        <fullName evidence="1">Uncharacterized protein</fullName>
    </submittedName>
</protein>
<proteinExistence type="predicted"/>
<name>A0A0B6ALN0_PRIM2</name>